<organism evidence="2 3">
    <name type="scientific">Asticcacaulis endophyticus</name>
    <dbReference type="NCBI Taxonomy" id="1395890"/>
    <lineage>
        <taxon>Bacteria</taxon>
        <taxon>Pseudomonadati</taxon>
        <taxon>Pseudomonadota</taxon>
        <taxon>Alphaproteobacteria</taxon>
        <taxon>Caulobacterales</taxon>
        <taxon>Caulobacteraceae</taxon>
        <taxon>Asticcacaulis</taxon>
    </lineage>
</organism>
<protein>
    <submittedName>
        <fullName evidence="2">Uncharacterized protein</fullName>
    </submittedName>
</protein>
<comment type="caution">
    <text evidence="2">The sequence shown here is derived from an EMBL/GenBank/DDBJ whole genome shotgun (WGS) entry which is preliminary data.</text>
</comment>
<keyword evidence="1" id="KW-0732">Signal</keyword>
<name>A0A918UV51_9CAUL</name>
<feature type="signal peptide" evidence="1">
    <location>
        <begin position="1"/>
        <end position="16"/>
    </location>
</feature>
<keyword evidence="3" id="KW-1185">Reference proteome</keyword>
<feature type="chain" id="PRO_5037208517" evidence="1">
    <location>
        <begin position="17"/>
        <end position="448"/>
    </location>
</feature>
<evidence type="ECO:0000256" key="1">
    <source>
        <dbReference type="SAM" id="SignalP"/>
    </source>
</evidence>
<proteinExistence type="predicted"/>
<accession>A0A918UV51</accession>
<dbReference type="EMBL" id="BMZB01000003">
    <property type="protein sequence ID" value="GGZ36346.1"/>
    <property type="molecule type" value="Genomic_DNA"/>
</dbReference>
<evidence type="ECO:0000313" key="2">
    <source>
        <dbReference type="EMBL" id="GGZ36346.1"/>
    </source>
</evidence>
<reference evidence="2" key="1">
    <citation type="journal article" date="2014" name="Int. J. Syst. Evol. Microbiol.">
        <title>Complete genome sequence of Corynebacterium casei LMG S-19264T (=DSM 44701T), isolated from a smear-ripened cheese.</title>
        <authorList>
            <consortium name="US DOE Joint Genome Institute (JGI-PGF)"/>
            <person name="Walter F."/>
            <person name="Albersmeier A."/>
            <person name="Kalinowski J."/>
            <person name="Ruckert C."/>
        </authorList>
    </citation>
    <scope>NUCLEOTIDE SEQUENCE</scope>
    <source>
        <strain evidence="2">KCTC 32296</strain>
    </source>
</reference>
<reference evidence="2" key="2">
    <citation type="submission" date="2020-09" db="EMBL/GenBank/DDBJ databases">
        <authorList>
            <person name="Sun Q."/>
            <person name="Kim S."/>
        </authorList>
    </citation>
    <scope>NUCLEOTIDE SEQUENCE</scope>
    <source>
        <strain evidence="2">KCTC 32296</strain>
    </source>
</reference>
<evidence type="ECO:0000313" key="3">
    <source>
        <dbReference type="Proteomes" id="UP000662572"/>
    </source>
</evidence>
<dbReference type="Proteomes" id="UP000662572">
    <property type="component" value="Unassembled WGS sequence"/>
</dbReference>
<dbReference type="AlphaFoldDB" id="A0A918UV51"/>
<gene>
    <name evidence="2" type="ORF">GCM10011273_23340</name>
</gene>
<sequence>MVAAAVLVMGAGQALAADVKVTDKTRAKGMADAPALLTTSGVPCQLSDAHFIGESTATATDGKKSKIVVYEVACQAGPGYILAKNADGTIATTFNCTQAWSQNAIDPKATKCLLPANVNHYAWLQEPVQKLSTACTVNNARWLGSSDEAKIDRYEVGCAAGAGGILDLARAGSANTSTFDNCLVMELKKVTCQFTTREQAIAAIKPLAQKASASCQVNNSRLIGRVTADNEDYYEFGCANEAGFLVRAKTNGDYLAKISCANAGTLGPCQYTDSASLVAGQNATYTATLKQAGINCTVEAYNVVGTQTQTNRDFVEFKCPEQAFGVMGFFPNEGSTAKADVFDCYTGIARKRECTLTPATVLLANLDALAKADKKDCDVQEARYAGLTDTDGVLVELACSNKRGYIAALAKSRKTFEDIIACNIAKNRAGYETCKIPGNGTYVSDVKP</sequence>